<comment type="caution">
    <text evidence="1">The sequence shown here is derived from an EMBL/GenBank/DDBJ whole genome shotgun (WGS) entry which is preliminary data.</text>
</comment>
<accession>A0A117I9J1</accession>
<sequence>MTTTSAATYKGTFGVPDGFAAQLNQLFETIYPPGRGPFTSQELIQWVHAGGMRLSAPYLSQLRTGGRQRPSQYMIELIAEFFGIGSEYFTDPEGNYRQRLDAELEWLALARNPDVRRLTTMLTDLDTDTRERLMADVGI</sequence>
<evidence type="ECO:0000313" key="2">
    <source>
        <dbReference type="Proteomes" id="UP000069443"/>
    </source>
</evidence>
<protein>
    <submittedName>
        <fullName evidence="1">Secretion protein EspR</fullName>
    </submittedName>
</protein>
<keyword evidence="2" id="KW-1185">Reference proteome</keyword>
<proteinExistence type="predicted"/>
<reference evidence="2" key="2">
    <citation type="submission" date="2016-02" db="EMBL/GenBank/DDBJ databases">
        <title>Draft genome sequence of five rapidly growing Mycobacterium species.</title>
        <authorList>
            <person name="Katahira K."/>
            <person name="Gotou Y."/>
            <person name="Iida K."/>
            <person name="Ogura Y."/>
            <person name="Hayashi T."/>
        </authorList>
    </citation>
    <scope>NUCLEOTIDE SEQUENCE [LARGE SCALE GENOMIC DNA]</scope>
    <source>
        <strain evidence="2">JCM15298</strain>
    </source>
</reference>
<evidence type="ECO:0000313" key="1">
    <source>
        <dbReference type="EMBL" id="GAS94819.1"/>
    </source>
</evidence>
<dbReference type="OrthoDB" id="2679623at2"/>
<dbReference type="RefSeq" id="WP_064961263.1">
    <property type="nucleotide sequence ID" value="NZ_BCSY01000035.1"/>
</dbReference>
<dbReference type="AlphaFoldDB" id="A0A117I9J1"/>
<organism evidence="1 2">
    <name type="scientific">Mycolicibacterium canariasense</name>
    <name type="common">Mycobacterium canariasense</name>
    <dbReference type="NCBI Taxonomy" id="228230"/>
    <lineage>
        <taxon>Bacteria</taxon>
        <taxon>Bacillati</taxon>
        <taxon>Actinomycetota</taxon>
        <taxon>Actinomycetes</taxon>
        <taxon>Mycobacteriales</taxon>
        <taxon>Mycobacteriaceae</taxon>
        <taxon>Mycolicibacterium</taxon>
    </lineage>
</organism>
<dbReference type="EMBL" id="BCSY01000035">
    <property type="protein sequence ID" value="GAS94819.1"/>
    <property type="molecule type" value="Genomic_DNA"/>
</dbReference>
<dbReference type="GO" id="GO:0003677">
    <property type="term" value="F:DNA binding"/>
    <property type="evidence" value="ECO:0007669"/>
    <property type="project" value="InterPro"/>
</dbReference>
<name>A0A117I9J1_MYCCR</name>
<dbReference type="Proteomes" id="UP000069443">
    <property type="component" value="Unassembled WGS sequence"/>
</dbReference>
<dbReference type="STRING" id="228230.RMCC_1785"/>
<dbReference type="Gene3D" id="1.10.260.40">
    <property type="entry name" value="lambda repressor-like DNA-binding domains"/>
    <property type="match status" value="1"/>
</dbReference>
<gene>
    <name evidence="1" type="ORF">RMCC_1785</name>
</gene>
<reference evidence="2" key="1">
    <citation type="journal article" date="2016" name="Genome Announc.">
        <title>Draft Genome Sequences of Five Rapidly Growing Mycobacterium Species, M. thermoresistibile, M. fortuitum subsp. acetamidolyticum, M. canariasense, M. brisbanense, and M. novocastrense.</title>
        <authorList>
            <person name="Katahira K."/>
            <person name="Ogura Y."/>
            <person name="Gotoh Y."/>
            <person name="Hayashi T."/>
        </authorList>
    </citation>
    <scope>NUCLEOTIDE SEQUENCE [LARGE SCALE GENOMIC DNA]</scope>
    <source>
        <strain evidence="2">JCM15298</strain>
    </source>
</reference>
<dbReference type="InterPro" id="IPR010982">
    <property type="entry name" value="Lambda_DNA-bd_dom_sf"/>
</dbReference>